<feature type="compositionally biased region" description="Basic and acidic residues" evidence="2">
    <location>
        <begin position="395"/>
        <end position="426"/>
    </location>
</feature>
<dbReference type="InterPro" id="IPR035969">
    <property type="entry name" value="Rab-GAP_TBC_sf"/>
</dbReference>
<dbReference type="PANTHER" id="PTHR47219:SF20">
    <property type="entry name" value="TBC1 DOMAIN FAMILY MEMBER 2B"/>
    <property type="match status" value="1"/>
</dbReference>
<feature type="compositionally biased region" description="Basic and acidic residues" evidence="2">
    <location>
        <begin position="351"/>
        <end position="365"/>
    </location>
</feature>
<feature type="compositionally biased region" description="Acidic residues" evidence="2">
    <location>
        <begin position="332"/>
        <end position="343"/>
    </location>
</feature>
<feature type="coiled-coil region" evidence="1">
    <location>
        <begin position="971"/>
        <end position="998"/>
    </location>
</feature>
<feature type="region of interest" description="Disordered" evidence="2">
    <location>
        <begin position="222"/>
        <end position="471"/>
    </location>
</feature>
<feature type="compositionally biased region" description="Basic and acidic residues" evidence="2">
    <location>
        <begin position="373"/>
        <end position="387"/>
    </location>
</feature>
<protein>
    <recommendedName>
        <fullName evidence="3">Rab-GAP TBC domain-containing protein</fullName>
    </recommendedName>
</protein>
<evidence type="ECO:0000259" key="3">
    <source>
        <dbReference type="PROSITE" id="PS50086"/>
    </source>
</evidence>
<sequence length="1079" mass="122720">NHMTIDLRTVECLRGRLLAERQVSRSAKEEAELITRRMEELEKHLKEEIRLREKAEKRLKFLIKKLEFIKGSNSSESSEQSSSSEASCLSSVSTSASNEEEVEEQETRTGLQETHGNGFLEEGKVYQATENVVSRVKELNSNVIVVSSGEVSVIASASSQEGESQAEIVLFVKYVVIFGEQALTGGRFQGRLWICLETSTRSKISREEETERGEKWKNFLDRLDHSPEPCSSEEEFQDTFPAEDGSESGEESAASGEGSRKEKHESELGDEEVQQFEQCTSETVDELSKESELDKDAQVLEKTSKPVEDDNEQLEPDKEAQVLEKDRKPVEDDKEQTESEEESTASGEGSRNGKHESEHAGKEVQDPETVAEISKERDSDKEVHVLEENQYLRVKSLEKDSKHVEDDKEQSEFEKDKEKKEHSDKSEADEEKQSQSVEQTEDDAHIQQENATEKPVAEADKCHEKEQHKKSRSVIEWADIRPCLSSIEDMMCTRVKNIMNMKNSRSHRASRINKALSSIGESVGEETDHDDSDSIKEEKDAQSSSVTPKPFFPWFEELEVLVRLGVPKDLRGEVWQAFVGVKARRVDNYYHDLLAHITNFDESKEHDVQRKWKKQIEKDIPRTFPGHPALNENGRDSLRRILLAYACHNPSVGYCQAMNFFAGLLLLLMPEENAFWTLVGVIDEYFDGYYTEEMIESQVDQLVFEELMRERFPKLVNHLDYLGVQVAWISGPWFLSIFVNILPWECVLRMWDVLLFEGNRVVLFRTAFALMELYGPAIIATQDAGDAITSLQALASSTFDSSQLVLTACMGYLSTNEARLEELRVIHRPAVLEIVEERMQKGRVWKDKKGLASKLYSFKHEGSILVDEQTLKQEGENLEDGSNVDLELDSLPDLQEQAVWLKVELCRLLEEKRSAVLRAEELEIALMEMVKEDNRLELSARVLMKVEQDQKLTEDARVSAEQDAAAQKYAVHVLQEKNEKLAAQLAQMEKRVVTAETTLEATLQYESGQNKALSSPRFAPQETLKKKTGFLSFGLGWRERNKAKEPEETNGDSTSSATSEAKSPEESKSEDLLNPEIKR</sequence>
<organism evidence="4 5">
    <name type="scientific">Brassica rapa subsp. trilocularis</name>
    <dbReference type="NCBI Taxonomy" id="1813537"/>
    <lineage>
        <taxon>Eukaryota</taxon>
        <taxon>Viridiplantae</taxon>
        <taxon>Streptophyta</taxon>
        <taxon>Embryophyta</taxon>
        <taxon>Tracheophyta</taxon>
        <taxon>Spermatophyta</taxon>
        <taxon>Magnoliopsida</taxon>
        <taxon>eudicotyledons</taxon>
        <taxon>Gunneridae</taxon>
        <taxon>Pentapetalae</taxon>
        <taxon>rosids</taxon>
        <taxon>malvids</taxon>
        <taxon>Brassicales</taxon>
        <taxon>Brassicaceae</taxon>
        <taxon>Brassiceae</taxon>
        <taxon>Brassica</taxon>
    </lineage>
</organism>
<name>A0ABQ7MBN2_BRACM</name>
<feature type="compositionally biased region" description="Basic and acidic residues" evidence="2">
    <location>
        <begin position="442"/>
        <end position="467"/>
    </location>
</feature>
<accession>A0ABQ7MBN2</accession>
<feature type="domain" description="Rab-GAP TBC" evidence="3">
    <location>
        <begin position="565"/>
        <end position="758"/>
    </location>
</feature>
<feature type="compositionally biased region" description="Basic and acidic residues" evidence="2">
    <location>
        <begin position="315"/>
        <end position="331"/>
    </location>
</feature>
<evidence type="ECO:0000256" key="1">
    <source>
        <dbReference type="SAM" id="Coils"/>
    </source>
</evidence>
<dbReference type="Pfam" id="PF00566">
    <property type="entry name" value="RabGAP-TBC"/>
    <property type="match status" value="1"/>
</dbReference>
<feature type="non-terminal residue" evidence="4">
    <location>
        <position position="1"/>
    </location>
</feature>
<feature type="region of interest" description="Disordered" evidence="2">
    <location>
        <begin position="517"/>
        <end position="546"/>
    </location>
</feature>
<keyword evidence="5" id="KW-1185">Reference proteome</keyword>
<feature type="compositionally biased region" description="Low complexity" evidence="2">
    <location>
        <begin position="73"/>
        <end position="97"/>
    </location>
</feature>
<comment type="caution">
    <text evidence="4">The sequence shown here is derived from an EMBL/GenBank/DDBJ whole genome shotgun (WGS) entry which is preliminary data.</text>
</comment>
<feature type="compositionally biased region" description="Basic and acidic residues" evidence="2">
    <location>
        <begin position="532"/>
        <end position="541"/>
    </location>
</feature>
<feature type="compositionally biased region" description="Basic and acidic residues" evidence="2">
    <location>
        <begin position="258"/>
        <end position="267"/>
    </location>
</feature>
<feature type="compositionally biased region" description="Basic and acidic residues" evidence="2">
    <location>
        <begin position="1062"/>
        <end position="1079"/>
    </location>
</feature>
<evidence type="ECO:0000313" key="4">
    <source>
        <dbReference type="EMBL" id="KAG5396188.1"/>
    </source>
</evidence>
<reference evidence="4 5" key="1">
    <citation type="submission" date="2021-03" db="EMBL/GenBank/DDBJ databases">
        <authorList>
            <person name="King G.J."/>
            <person name="Bancroft I."/>
            <person name="Baten A."/>
            <person name="Bloomfield J."/>
            <person name="Borpatragohain P."/>
            <person name="He Z."/>
            <person name="Irish N."/>
            <person name="Irwin J."/>
            <person name="Liu K."/>
            <person name="Mauleon R.P."/>
            <person name="Moore J."/>
            <person name="Morris R."/>
            <person name="Ostergaard L."/>
            <person name="Wang B."/>
            <person name="Wells R."/>
        </authorList>
    </citation>
    <scope>NUCLEOTIDE SEQUENCE [LARGE SCALE GENOMIC DNA]</scope>
    <source>
        <strain evidence="4">R-o-18</strain>
        <tissue evidence="4">Leaf</tissue>
    </source>
</reference>
<evidence type="ECO:0000256" key="2">
    <source>
        <dbReference type="SAM" id="MobiDB-lite"/>
    </source>
</evidence>
<dbReference type="Proteomes" id="UP000823674">
    <property type="component" value="Chromosome A05"/>
</dbReference>
<dbReference type="EMBL" id="JADBGQ010000005">
    <property type="protein sequence ID" value="KAG5396188.1"/>
    <property type="molecule type" value="Genomic_DNA"/>
</dbReference>
<feature type="compositionally biased region" description="Basic and acidic residues" evidence="2">
    <location>
        <begin position="286"/>
        <end position="308"/>
    </location>
</feature>
<dbReference type="PROSITE" id="PS50086">
    <property type="entry name" value="TBC_RABGAP"/>
    <property type="match status" value="1"/>
</dbReference>
<dbReference type="Gene3D" id="1.10.8.270">
    <property type="entry name" value="putative rabgap domain of human tbc1 domain family member 14 like domains"/>
    <property type="match status" value="1"/>
</dbReference>
<proteinExistence type="predicted"/>
<dbReference type="Gene3D" id="1.10.472.80">
    <property type="entry name" value="Ypt/Rab-GAP domain of gyp1p, domain 3"/>
    <property type="match status" value="1"/>
</dbReference>
<feature type="region of interest" description="Disordered" evidence="2">
    <location>
        <begin position="1036"/>
        <end position="1079"/>
    </location>
</feature>
<dbReference type="InterPro" id="IPR050302">
    <property type="entry name" value="Rab_GAP_TBC_domain"/>
</dbReference>
<dbReference type="SMART" id="SM00164">
    <property type="entry name" value="TBC"/>
    <property type="match status" value="1"/>
</dbReference>
<feature type="coiled-coil region" evidence="1">
    <location>
        <begin position="24"/>
        <end position="72"/>
    </location>
</feature>
<evidence type="ECO:0000313" key="5">
    <source>
        <dbReference type="Proteomes" id="UP000823674"/>
    </source>
</evidence>
<gene>
    <name evidence="4" type="primary">A05p010260.1_BraROA</name>
    <name evidence="4" type="ORF">IGI04_018002</name>
</gene>
<feature type="compositionally biased region" description="Basic and acidic residues" evidence="2">
    <location>
        <begin position="1037"/>
        <end position="1047"/>
    </location>
</feature>
<dbReference type="PANTHER" id="PTHR47219">
    <property type="entry name" value="RAB GTPASE-ACTIVATING PROTEIN 1-LIKE"/>
    <property type="match status" value="1"/>
</dbReference>
<feature type="region of interest" description="Disordered" evidence="2">
    <location>
        <begin position="73"/>
        <end position="116"/>
    </location>
</feature>
<dbReference type="InterPro" id="IPR000195">
    <property type="entry name" value="Rab-GAP-TBC_dom"/>
</dbReference>
<dbReference type="SUPFAM" id="SSF47923">
    <property type="entry name" value="Ypt/Rab-GAP domain of gyp1p"/>
    <property type="match status" value="2"/>
</dbReference>
<keyword evidence="1" id="KW-0175">Coiled coil</keyword>